<feature type="transmembrane region" description="Helical" evidence="9">
    <location>
        <begin position="894"/>
        <end position="914"/>
    </location>
</feature>
<feature type="transmembrane region" description="Helical" evidence="9">
    <location>
        <begin position="441"/>
        <end position="459"/>
    </location>
</feature>
<keyword evidence="3" id="KW-0813">Transport</keyword>
<feature type="transmembrane region" description="Helical" evidence="9">
    <location>
        <begin position="975"/>
        <end position="995"/>
    </location>
</feature>
<keyword evidence="4" id="KW-1003">Cell membrane</keyword>
<dbReference type="NCBIfam" id="TIGR00915">
    <property type="entry name" value="2A0602"/>
    <property type="match status" value="1"/>
</dbReference>
<dbReference type="PANTHER" id="PTHR32063">
    <property type="match status" value="1"/>
</dbReference>
<dbReference type="FunFam" id="3.30.70.1430:FF:000001">
    <property type="entry name" value="Efflux pump membrane transporter"/>
    <property type="match status" value="1"/>
</dbReference>
<dbReference type="GO" id="GO:0042910">
    <property type="term" value="F:xenobiotic transmembrane transporter activity"/>
    <property type="evidence" value="ECO:0007669"/>
    <property type="project" value="TreeGrafter"/>
</dbReference>
<organism evidence="10">
    <name type="scientific">mine drainage metagenome</name>
    <dbReference type="NCBI Taxonomy" id="410659"/>
    <lineage>
        <taxon>unclassified sequences</taxon>
        <taxon>metagenomes</taxon>
        <taxon>ecological metagenomes</taxon>
    </lineage>
</organism>
<dbReference type="SUPFAM" id="SSF82866">
    <property type="entry name" value="Multidrug efflux transporter AcrB transmembrane domain"/>
    <property type="match status" value="2"/>
</dbReference>
<feature type="transmembrane region" description="Helical" evidence="9">
    <location>
        <begin position="538"/>
        <end position="556"/>
    </location>
</feature>
<evidence type="ECO:0000256" key="7">
    <source>
        <dbReference type="ARBA" id="ARBA00022989"/>
    </source>
</evidence>
<keyword evidence="5" id="KW-0997">Cell inner membrane</keyword>
<sequence length="1062" mass="114031">MTKFFLNRPIFATVFALIITIAGLIAIPTLPVAQYPQINPPVVTISAFYLGADPKTVESAVTIPLEQAVNGVQGLNYVSSVSAQGSSSITCTFHLGTNLDIAAADVQNAIQSAFGRLPGTVTQSGVTVSKNAGSFVMGMSLISNTKKYDTLFLSNYAALNIVNDLKRIPGVSNVNIFGERLYAMRIWLDPHELAARGLTVTDVLSAIQTQNAAVAGGSIGSPPQPANQPYTYVVSVQGRLTTPQQFRDIILRSDPNGGITRLGDVARVDLGAEDYSSFLRFDGHQNVVGMGVQQYPSANALTVSSAVIAEMNKLEKKFPAGVHYQVAFSSTAFVQESIKDVLITLLISILLVIAVIYLFLQNGRATLIPAITIPVSLIGTFAIMKLFGFSINTITLFGITLATGLVVDDAIVVIENIERIVKLRGTGVLAGATEAMEEIQGAIVASSLVLLAVFIPVAFFPGMTGQIYKQFALTIVGSISISLFASLTLAPPLAVKFLHLGDRPPRFVLFTWFNRRLERFRASYARTLPRLLKVRGRVLVAFAVTLVLVVVLFKAIPSGFIPDEDQGYLICLVQAPEGTSLAGEHAVAVQVEKYLLSQPQVEHVFNIGGFSFGGSTPNRGIMFVRLKPWNQRNGPFNSAGFLAFKYFYHFFSYAKAQVLVFNPPAISGVGTTAGFQFELENNGTLTLRQLDGVAKKILAAAASDPRLAQVRTQFAINSPQLDATVDREKAISLGVPLSDLYATLGVMLGGAYVNDFTYLDQSYRVYVEGDEPYRDRIASLQSLYTRSASGGMIPLPELVSVKRTLSAPVIDHYNLYRNIEITGQAASGHSSGEAIAAMEQIFKRVAPPGVSYEWSGISLEEINAGTQTLLLFTLGIIFVFLVLAALYENWIDPLIVLLAVPAALFGALALIGLRNFIPFLGMAQNVYVQVGYVMLVGLASKNAILIVEFANQQLRAGADITTAALRGAQTRLRPILMTSIAFILGATPLVFATGAGSAARQSIGTVVFGGMLVSTFLNLLVTPVLYVVIKGAEERFFGRPFVESHGTTAGVEPGENSTPSSG</sequence>
<dbReference type="Gene3D" id="1.20.1640.10">
    <property type="entry name" value="Multidrug efflux transporter AcrB transmembrane domain"/>
    <property type="match status" value="2"/>
</dbReference>
<feature type="transmembrane region" description="Helical" evidence="9">
    <location>
        <begin position="869"/>
        <end position="887"/>
    </location>
</feature>
<dbReference type="EMBL" id="CABL01000013">
    <property type="protein sequence ID" value="CBH75597.1"/>
    <property type="molecule type" value="Genomic_DNA"/>
</dbReference>
<keyword evidence="7 9" id="KW-1133">Transmembrane helix</keyword>
<proteinExistence type="inferred from homology"/>
<evidence type="ECO:0000256" key="5">
    <source>
        <dbReference type="ARBA" id="ARBA00022519"/>
    </source>
</evidence>
<dbReference type="InterPro" id="IPR004764">
    <property type="entry name" value="MdtF-like"/>
</dbReference>
<dbReference type="Gene3D" id="3.30.2090.10">
    <property type="entry name" value="Multidrug efflux transporter AcrB TolC docking domain, DN and DC subdomains"/>
    <property type="match status" value="2"/>
</dbReference>
<reference evidence="10" key="1">
    <citation type="submission" date="2009-10" db="EMBL/GenBank/DDBJ databases">
        <title>Diversity of trophic interactions inside an arsenic-rich microbial ecosystem.</title>
        <authorList>
            <person name="Bertin P.N."/>
            <person name="Heinrich-Salmeron A."/>
            <person name="Pelletier E."/>
            <person name="Goulhen-Chollet F."/>
            <person name="Arsene-Ploetze F."/>
            <person name="Gallien S."/>
            <person name="Calteau A."/>
            <person name="Vallenet D."/>
            <person name="Casiot C."/>
            <person name="Chane-Woon-Ming B."/>
            <person name="Giloteaux L."/>
            <person name="Barakat M."/>
            <person name="Bonnefoy V."/>
            <person name="Bruneel O."/>
            <person name="Chandler M."/>
            <person name="Cleiss J."/>
            <person name="Duran R."/>
            <person name="Elbaz-Poulichet F."/>
            <person name="Fonknechten N."/>
            <person name="Lauga B."/>
            <person name="Mornico D."/>
            <person name="Ortet P."/>
            <person name="Schaeffer C."/>
            <person name="Siguier P."/>
            <person name="Alexander Thil Smith A."/>
            <person name="Van Dorsselaer A."/>
            <person name="Weissenbach J."/>
            <person name="Medigue C."/>
            <person name="Le Paslier D."/>
        </authorList>
    </citation>
    <scope>NUCLEOTIDE SEQUENCE</scope>
</reference>
<dbReference type="InterPro" id="IPR001036">
    <property type="entry name" value="Acrflvin-R"/>
</dbReference>
<feature type="transmembrane region" description="Helical" evidence="9">
    <location>
        <begin position="394"/>
        <end position="414"/>
    </location>
</feature>
<dbReference type="PANTHER" id="PTHR32063:SF11">
    <property type="entry name" value="CATION OR DRUG EFFLUX SYSTEM PROTEIN"/>
    <property type="match status" value="1"/>
</dbReference>
<dbReference type="PRINTS" id="PR00702">
    <property type="entry name" value="ACRIFLAVINRP"/>
</dbReference>
<evidence type="ECO:0000256" key="4">
    <source>
        <dbReference type="ARBA" id="ARBA00022475"/>
    </source>
</evidence>
<dbReference type="FunFam" id="1.20.1640.10:FF:000001">
    <property type="entry name" value="Efflux pump membrane transporter"/>
    <property type="match status" value="1"/>
</dbReference>
<dbReference type="GO" id="GO:0009636">
    <property type="term" value="P:response to toxic substance"/>
    <property type="evidence" value="ECO:0007669"/>
    <property type="project" value="UniProtKB-ARBA"/>
</dbReference>
<dbReference type="Gene3D" id="3.30.70.1430">
    <property type="entry name" value="Multidrug efflux transporter AcrB pore domain"/>
    <property type="match status" value="2"/>
</dbReference>
<dbReference type="AlphaFoldDB" id="E6PGK9"/>
<accession>E6PGK9</accession>
<evidence type="ECO:0000256" key="3">
    <source>
        <dbReference type="ARBA" id="ARBA00022448"/>
    </source>
</evidence>
<dbReference type="SUPFAM" id="SSF82714">
    <property type="entry name" value="Multidrug efflux transporter AcrB TolC docking domain, DN and DC subdomains"/>
    <property type="match status" value="2"/>
</dbReference>
<protein>
    <submittedName>
        <fullName evidence="10">Acriflavine resistance protein B</fullName>
    </submittedName>
</protein>
<evidence type="ECO:0000313" key="10">
    <source>
        <dbReference type="EMBL" id="CBH75597.1"/>
    </source>
</evidence>
<comment type="similarity">
    <text evidence="2">Belongs to the resistance-nodulation-cell division (RND) (TC 2.A.6) family.</text>
</comment>
<dbReference type="Gene3D" id="3.30.70.1320">
    <property type="entry name" value="Multidrug efflux transporter AcrB pore domain like"/>
    <property type="match status" value="1"/>
</dbReference>
<dbReference type="InterPro" id="IPR027463">
    <property type="entry name" value="AcrB_DN_DC_subdom"/>
</dbReference>
<comment type="subcellular location">
    <subcellularLocation>
        <location evidence="1">Cell inner membrane</location>
        <topology evidence="1">Multi-pass membrane protein</topology>
    </subcellularLocation>
</comment>
<evidence type="ECO:0000256" key="1">
    <source>
        <dbReference type="ARBA" id="ARBA00004429"/>
    </source>
</evidence>
<keyword evidence="8 9" id="KW-0472">Membrane</keyword>
<keyword evidence="6 9" id="KW-0812">Transmembrane</keyword>
<feature type="transmembrane region" description="Helical" evidence="9">
    <location>
        <begin position="471"/>
        <end position="495"/>
    </location>
</feature>
<evidence type="ECO:0000256" key="8">
    <source>
        <dbReference type="ARBA" id="ARBA00023136"/>
    </source>
</evidence>
<feature type="transmembrane region" description="Helical" evidence="9">
    <location>
        <begin position="926"/>
        <end position="947"/>
    </location>
</feature>
<dbReference type="GO" id="GO:0015562">
    <property type="term" value="F:efflux transmembrane transporter activity"/>
    <property type="evidence" value="ECO:0007669"/>
    <property type="project" value="InterPro"/>
</dbReference>
<dbReference type="GO" id="GO:0005886">
    <property type="term" value="C:plasma membrane"/>
    <property type="evidence" value="ECO:0007669"/>
    <property type="project" value="UniProtKB-SubCell"/>
</dbReference>
<evidence type="ECO:0000256" key="2">
    <source>
        <dbReference type="ARBA" id="ARBA00010942"/>
    </source>
</evidence>
<feature type="transmembrane region" description="Helical" evidence="9">
    <location>
        <begin position="341"/>
        <end position="360"/>
    </location>
</feature>
<evidence type="ECO:0000256" key="6">
    <source>
        <dbReference type="ARBA" id="ARBA00022692"/>
    </source>
</evidence>
<dbReference type="Gene3D" id="3.30.70.1440">
    <property type="entry name" value="Multidrug efflux transporter AcrB pore domain"/>
    <property type="match status" value="1"/>
</dbReference>
<dbReference type="SUPFAM" id="SSF82693">
    <property type="entry name" value="Multidrug efflux transporter AcrB pore domain, PN1, PN2, PC1 and PC2 subdomains"/>
    <property type="match status" value="4"/>
</dbReference>
<feature type="transmembrane region" description="Helical" evidence="9">
    <location>
        <begin position="1007"/>
        <end position="1029"/>
    </location>
</feature>
<feature type="transmembrane region" description="Helical" evidence="9">
    <location>
        <begin position="367"/>
        <end position="388"/>
    </location>
</feature>
<gene>
    <name evidence="10" type="primary">acrB</name>
    <name evidence="10" type="ORF">CARN1_1275</name>
</gene>
<dbReference type="Pfam" id="PF00873">
    <property type="entry name" value="ACR_tran"/>
    <property type="match status" value="1"/>
</dbReference>
<evidence type="ECO:0000256" key="9">
    <source>
        <dbReference type="SAM" id="Phobius"/>
    </source>
</evidence>
<comment type="caution">
    <text evidence="10">The sequence shown here is derived from an EMBL/GenBank/DDBJ whole genome shotgun (WGS) entry which is preliminary data.</text>
</comment>
<name>E6PGK9_9ZZZZ</name>